<dbReference type="AlphaFoldDB" id="A0AA39JNZ8"/>
<feature type="domain" description="Alpha/beta hydrolase fold-3" evidence="2">
    <location>
        <begin position="167"/>
        <end position="351"/>
    </location>
</feature>
<comment type="caution">
    <text evidence="3">The sequence shown here is derived from an EMBL/GenBank/DDBJ whole genome shotgun (WGS) entry which is preliminary data.</text>
</comment>
<keyword evidence="4" id="KW-1185">Reference proteome</keyword>
<dbReference type="SUPFAM" id="SSF53474">
    <property type="entry name" value="alpha/beta-Hydrolases"/>
    <property type="match status" value="1"/>
</dbReference>
<dbReference type="PANTHER" id="PTHR48081:SF31">
    <property type="entry name" value="STERYL ACETYL HYDROLASE MUG81-RELATED"/>
    <property type="match status" value="1"/>
</dbReference>
<dbReference type="PANTHER" id="PTHR48081">
    <property type="entry name" value="AB HYDROLASE SUPERFAMILY PROTEIN C4A8.06C"/>
    <property type="match status" value="1"/>
</dbReference>
<dbReference type="InterPro" id="IPR013094">
    <property type="entry name" value="AB_hydrolase_3"/>
</dbReference>
<dbReference type="GO" id="GO:0016787">
    <property type="term" value="F:hydrolase activity"/>
    <property type="evidence" value="ECO:0007669"/>
    <property type="project" value="UniProtKB-KW"/>
</dbReference>
<evidence type="ECO:0000256" key="1">
    <source>
        <dbReference type="ARBA" id="ARBA00022801"/>
    </source>
</evidence>
<proteinExistence type="predicted"/>
<evidence type="ECO:0000259" key="2">
    <source>
        <dbReference type="Pfam" id="PF07859"/>
    </source>
</evidence>
<sequence length="385" mass="42718">MTKSKYGQVSWGDISSMAKILLPLPFLLCWKLLLSPFIKQLQHKTWLRVISDCSAQQLTSLSFPQLQYALGDSATVYNSFINQARLTPLIEELDGGTQLAWVGPRRTDRVVLYLHGTLICLCVANSHRLTVPGGGYTSFAPPSGLTFFRYIQLELEKKGVEAGLAVLLYSLLPDASYPTPLREMRTAVDYLLKSGVAPKNLIFTSDSAGGNLTLAFFSHILHPHPTIESFSLPSGSRFGGAFLLSPWVSLAGDDVPNSYDENGPFDVTDAATLRAWGHYALEGVPGAEINYMEPIKTPDGWYEGTDQLVDNVFISVGEFECLRDSILTFYEKKFKRYAGHSQLYVQKGGVHVDPFYDFFFVASPKTTGELTPKVVNWIADSFRSE</sequence>
<dbReference type="InterPro" id="IPR050300">
    <property type="entry name" value="GDXG_lipolytic_enzyme"/>
</dbReference>
<keyword evidence="1 3" id="KW-0378">Hydrolase</keyword>
<dbReference type="InterPro" id="IPR029058">
    <property type="entry name" value="AB_hydrolase_fold"/>
</dbReference>
<organism evidence="3 4">
    <name type="scientific">Armillaria borealis</name>
    <dbReference type="NCBI Taxonomy" id="47425"/>
    <lineage>
        <taxon>Eukaryota</taxon>
        <taxon>Fungi</taxon>
        <taxon>Dikarya</taxon>
        <taxon>Basidiomycota</taxon>
        <taxon>Agaricomycotina</taxon>
        <taxon>Agaricomycetes</taxon>
        <taxon>Agaricomycetidae</taxon>
        <taxon>Agaricales</taxon>
        <taxon>Marasmiineae</taxon>
        <taxon>Physalacriaceae</taxon>
        <taxon>Armillaria</taxon>
    </lineage>
</organism>
<accession>A0AA39JNZ8</accession>
<evidence type="ECO:0000313" key="4">
    <source>
        <dbReference type="Proteomes" id="UP001175226"/>
    </source>
</evidence>
<name>A0AA39JNZ8_9AGAR</name>
<dbReference type="Gene3D" id="3.40.50.1820">
    <property type="entry name" value="alpha/beta hydrolase"/>
    <property type="match status" value="1"/>
</dbReference>
<gene>
    <name evidence="3" type="ORF">EV421DRAFT_265037</name>
</gene>
<evidence type="ECO:0000313" key="3">
    <source>
        <dbReference type="EMBL" id="KAK0446271.1"/>
    </source>
</evidence>
<dbReference type="Pfam" id="PF07859">
    <property type="entry name" value="Abhydrolase_3"/>
    <property type="match status" value="1"/>
</dbReference>
<dbReference type="Proteomes" id="UP001175226">
    <property type="component" value="Unassembled WGS sequence"/>
</dbReference>
<reference evidence="3" key="1">
    <citation type="submission" date="2023-06" db="EMBL/GenBank/DDBJ databases">
        <authorList>
            <consortium name="Lawrence Berkeley National Laboratory"/>
            <person name="Ahrendt S."/>
            <person name="Sahu N."/>
            <person name="Indic B."/>
            <person name="Wong-Bajracharya J."/>
            <person name="Merenyi Z."/>
            <person name="Ke H.-M."/>
            <person name="Monk M."/>
            <person name="Kocsube S."/>
            <person name="Drula E."/>
            <person name="Lipzen A."/>
            <person name="Balint B."/>
            <person name="Henrissat B."/>
            <person name="Andreopoulos B."/>
            <person name="Martin F.M."/>
            <person name="Harder C.B."/>
            <person name="Rigling D."/>
            <person name="Ford K.L."/>
            <person name="Foster G.D."/>
            <person name="Pangilinan J."/>
            <person name="Papanicolaou A."/>
            <person name="Barry K."/>
            <person name="LaButti K."/>
            <person name="Viragh M."/>
            <person name="Koriabine M."/>
            <person name="Yan M."/>
            <person name="Riley R."/>
            <person name="Champramary S."/>
            <person name="Plett K.L."/>
            <person name="Tsai I.J."/>
            <person name="Slot J."/>
            <person name="Sipos G."/>
            <person name="Plett J."/>
            <person name="Nagy L.G."/>
            <person name="Grigoriev I.V."/>
        </authorList>
    </citation>
    <scope>NUCLEOTIDE SEQUENCE</scope>
    <source>
        <strain evidence="3">FPL87.14</strain>
    </source>
</reference>
<dbReference type="EMBL" id="JAUEPT010000014">
    <property type="protein sequence ID" value="KAK0446271.1"/>
    <property type="molecule type" value="Genomic_DNA"/>
</dbReference>
<protein>
    <submittedName>
        <fullName evidence="3">Alpha/Beta hydrolase protein</fullName>
    </submittedName>
</protein>